<reference evidence="2" key="1">
    <citation type="submission" date="2018-02" db="EMBL/GenBank/DDBJ databases">
        <authorList>
            <person name="Handem S."/>
        </authorList>
    </citation>
    <scope>NUCLEOTIDE SEQUENCE [LARGE SCALE GENOMIC DNA]</scope>
    <source>
        <strain evidence="2">Spain3473</strain>
    </source>
</reference>
<dbReference type="EMBL" id="PTTJ01000138">
    <property type="protein sequence ID" value="RJP08122.1"/>
    <property type="molecule type" value="Genomic_DNA"/>
</dbReference>
<proteinExistence type="predicted"/>
<protein>
    <submittedName>
        <fullName evidence="1">IS630 family transposase</fullName>
    </submittedName>
</protein>
<dbReference type="AlphaFoldDB" id="A0A3A4MMX2"/>
<organism evidence="1 2">
    <name type="scientific">Streptococcus pseudopneumoniae</name>
    <dbReference type="NCBI Taxonomy" id="257758"/>
    <lineage>
        <taxon>Bacteria</taxon>
        <taxon>Bacillati</taxon>
        <taxon>Bacillota</taxon>
        <taxon>Bacilli</taxon>
        <taxon>Lactobacillales</taxon>
        <taxon>Streptococcaceae</taxon>
        <taxon>Streptococcus</taxon>
    </lineage>
</organism>
<sequence>WKEIRKRGFKNKAFQTLEAVIDKLQEVIQGLEKSVLKSTVSRQWTRLLFEND</sequence>
<accession>A0A3A4MMX2</accession>
<comment type="caution">
    <text evidence="1">The sequence shown here is derived from an EMBL/GenBank/DDBJ whole genome shotgun (WGS) entry which is preliminary data.</text>
</comment>
<feature type="non-terminal residue" evidence="1">
    <location>
        <position position="1"/>
    </location>
</feature>
<gene>
    <name evidence="1" type="ORF">C5O69_11095</name>
</gene>
<name>A0A3A4MMX2_9STRE</name>
<evidence type="ECO:0000313" key="1">
    <source>
        <dbReference type="EMBL" id="RJP08122.1"/>
    </source>
</evidence>
<dbReference type="Proteomes" id="UP000265600">
    <property type="component" value="Unassembled WGS sequence"/>
</dbReference>
<evidence type="ECO:0000313" key="2">
    <source>
        <dbReference type="Proteomes" id="UP000265600"/>
    </source>
</evidence>